<dbReference type="WBParaSite" id="HPBE_0000134801-mRNA-1">
    <property type="protein sequence ID" value="HPBE_0000134801-mRNA-1"/>
    <property type="gene ID" value="HPBE_0000134801"/>
</dbReference>
<accession>A0A183F5A6</accession>
<reference evidence="3" key="2">
    <citation type="submission" date="2019-09" db="UniProtKB">
        <authorList>
            <consortium name="WormBaseParasite"/>
        </authorList>
    </citation>
    <scope>IDENTIFICATION</scope>
</reference>
<dbReference type="OrthoDB" id="5836881at2759"/>
<sequence length="101" mass="11324">QWNNVHGGTLTRRRRPHYDIANVLETYQPRARTEGHLFQVCLPISLLQRAALISYEKITGTAKASIVPIPLNIGTRCALANAATILPYKLKFLYNSAQYGD</sequence>
<dbReference type="Proteomes" id="UP000050761">
    <property type="component" value="Unassembled WGS sequence"/>
</dbReference>
<evidence type="ECO:0000313" key="3">
    <source>
        <dbReference type="WBParaSite" id="HPBE_0000134801-mRNA-1"/>
    </source>
</evidence>
<gene>
    <name evidence="1" type="ORF">HPBE_LOCUS1349</name>
</gene>
<dbReference type="AlphaFoldDB" id="A0A183F5A6"/>
<reference evidence="1 2" key="1">
    <citation type="submission" date="2018-11" db="EMBL/GenBank/DDBJ databases">
        <authorList>
            <consortium name="Pathogen Informatics"/>
        </authorList>
    </citation>
    <scope>NUCLEOTIDE SEQUENCE [LARGE SCALE GENOMIC DNA]</scope>
</reference>
<dbReference type="EMBL" id="UZAH01001431">
    <property type="protein sequence ID" value="VDO19731.1"/>
    <property type="molecule type" value="Genomic_DNA"/>
</dbReference>
<evidence type="ECO:0000313" key="1">
    <source>
        <dbReference type="EMBL" id="VDO19731.1"/>
    </source>
</evidence>
<keyword evidence="2" id="KW-1185">Reference proteome</keyword>
<name>A0A183F5A6_HELPZ</name>
<evidence type="ECO:0000313" key="2">
    <source>
        <dbReference type="Proteomes" id="UP000050761"/>
    </source>
</evidence>
<organism evidence="2 3">
    <name type="scientific">Heligmosomoides polygyrus</name>
    <name type="common">Parasitic roundworm</name>
    <dbReference type="NCBI Taxonomy" id="6339"/>
    <lineage>
        <taxon>Eukaryota</taxon>
        <taxon>Metazoa</taxon>
        <taxon>Ecdysozoa</taxon>
        <taxon>Nematoda</taxon>
        <taxon>Chromadorea</taxon>
        <taxon>Rhabditida</taxon>
        <taxon>Rhabditina</taxon>
        <taxon>Rhabditomorpha</taxon>
        <taxon>Strongyloidea</taxon>
        <taxon>Heligmosomidae</taxon>
        <taxon>Heligmosomoides</taxon>
    </lineage>
</organism>
<accession>A0A3P7TFB8</accession>
<protein>
    <submittedName>
        <fullName evidence="3">Piwi domain-containing protein</fullName>
    </submittedName>
</protein>
<proteinExistence type="predicted"/>